<protein>
    <recommendedName>
        <fullName evidence="1">YprB ribonuclease H-like domain-containing protein</fullName>
    </recommendedName>
</protein>
<organism evidence="2 3">
    <name type="scientific">Acetitomaculum ruminis DSM 5522</name>
    <dbReference type="NCBI Taxonomy" id="1120918"/>
    <lineage>
        <taxon>Bacteria</taxon>
        <taxon>Bacillati</taxon>
        <taxon>Bacillota</taxon>
        <taxon>Clostridia</taxon>
        <taxon>Lachnospirales</taxon>
        <taxon>Lachnospiraceae</taxon>
        <taxon>Acetitomaculum</taxon>
    </lineage>
</organism>
<dbReference type="RefSeq" id="WP_092869992.1">
    <property type="nucleotide sequence ID" value="NZ_FOJY01000002.1"/>
</dbReference>
<evidence type="ECO:0000313" key="3">
    <source>
        <dbReference type="Proteomes" id="UP000198838"/>
    </source>
</evidence>
<dbReference type="AlphaFoldDB" id="A0A1I0VKY0"/>
<dbReference type="STRING" id="1120918.SAMN05216249_10234"/>
<proteinExistence type="predicted"/>
<dbReference type="GO" id="GO:0003676">
    <property type="term" value="F:nucleic acid binding"/>
    <property type="evidence" value="ECO:0007669"/>
    <property type="project" value="InterPro"/>
</dbReference>
<dbReference type="InterPro" id="IPR038720">
    <property type="entry name" value="YprB_RNase_H-like_dom"/>
</dbReference>
<sequence>MATLIKDLKINIQSPFLNANSSEKILFFDIETTGFSAKTSKLYLIGGIYRFMGNWKIIQFFLDSDENEKDLLYDFMSFASEYTLLISYNGTGFDTRFLWEKCQLLDVEYTLDNLTHFDIYKEISRYKPFFKLSHMKQKNIEEFLGVNREDQFDGGQLIQKYFDYIMTPNDEDKKLLLLHNSDDLFGMIQILSIVHYSKFFSGSFEIKKLSIDEYSNKDGEVQKEALFELSLHLPLEKRISFGNDIFYITASKKTAFMKVPILKAEMKFFYPNYKDYYYLPQEDMAIHKSVAFYVDKDFKTKAKAANCYGKKSGEFLVQYEQIVSPYFKKEYNDKTSYFELTNEFIRNPAKIKEYVLHIFKYLLKKQR</sequence>
<keyword evidence="3" id="KW-1185">Reference proteome</keyword>
<accession>A0A1I0VKY0</accession>
<feature type="domain" description="YprB ribonuclease H-like" evidence="1">
    <location>
        <begin position="26"/>
        <end position="190"/>
    </location>
</feature>
<gene>
    <name evidence="2" type="ORF">SAMN05216249_10234</name>
</gene>
<dbReference type="InterPro" id="IPR012337">
    <property type="entry name" value="RNaseH-like_sf"/>
</dbReference>
<dbReference type="Pfam" id="PF13482">
    <property type="entry name" value="RNase_H_2"/>
    <property type="match status" value="1"/>
</dbReference>
<dbReference type="PANTHER" id="PTHR38462:SF1">
    <property type="entry name" value="YPRB RIBONUCLEASE H-LIKE DOMAIN-CONTAINING PROTEIN"/>
    <property type="match status" value="1"/>
</dbReference>
<dbReference type="Gene3D" id="3.30.420.10">
    <property type="entry name" value="Ribonuclease H-like superfamily/Ribonuclease H"/>
    <property type="match status" value="1"/>
</dbReference>
<dbReference type="EMBL" id="FOJY01000002">
    <property type="protein sequence ID" value="SFA76226.1"/>
    <property type="molecule type" value="Genomic_DNA"/>
</dbReference>
<dbReference type="PANTHER" id="PTHR38462">
    <property type="entry name" value="EXONUCLEASE-LIKE PROTEIN"/>
    <property type="match status" value="1"/>
</dbReference>
<dbReference type="SUPFAM" id="SSF53098">
    <property type="entry name" value="Ribonuclease H-like"/>
    <property type="match status" value="1"/>
</dbReference>
<reference evidence="2 3" key="1">
    <citation type="submission" date="2016-10" db="EMBL/GenBank/DDBJ databases">
        <authorList>
            <person name="de Groot N.N."/>
        </authorList>
    </citation>
    <scope>NUCLEOTIDE SEQUENCE [LARGE SCALE GENOMIC DNA]</scope>
    <source>
        <strain evidence="2 3">DSM 5522</strain>
    </source>
</reference>
<dbReference type="OrthoDB" id="9790530at2"/>
<name>A0A1I0VKY0_9FIRM</name>
<dbReference type="Proteomes" id="UP000198838">
    <property type="component" value="Unassembled WGS sequence"/>
</dbReference>
<evidence type="ECO:0000259" key="1">
    <source>
        <dbReference type="Pfam" id="PF13482"/>
    </source>
</evidence>
<dbReference type="InterPro" id="IPR036397">
    <property type="entry name" value="RNaseH_sf"/>
</dbReference>
<evidence type="ECO:0000313" key="2">
    <source>
        <dbReference type="EMBL" id="SFA76226.1"/>
    </source>
</evidence>